<evidence type="ECO:0000256" key="2">
    <source>
        <dbReference type="SAM" id="Phobius"/>
    </source>
</evidence>
<protein>
    <submittedName>
        <fullName evidence="4">CS domain-containing protein</fullName>
    </submittedName>
</protein>
<keyword evidence="2" id="KW-1133">Transmembrane helix</keyword>
<comment type="caution">
    <text evidence="4">The sequence shown here is derived from an EMBL/GenBank/DDBJ whole genome shotgun (WGS) entry which is preliminary data.</text>
</comment>
<evidence type="ECO:0000256" key="1">
    <source>
        <dbReference type="SAM" id="MobiDB-lite"/>
    </source>
</evidence>
<keyword evidence="2" id="KW-0812">Transmembrane</keyword>
<feature type="compositionally biased region" description="Acidic residues" evidence="1">
    <location>
        <begin position="90"/>
        <end position="106"/>
    </location>
</feature>
<evidence type="ECO:0000259" key="3">
    <source>
        <dbReference type="Pfam" id="PF13400"/>
    </source>
</evidence>
<accession>A0ABS9H6H6</accession>
<sequence>MKKYLKNERGGGMLFIIVGMLLASIFISFMFFDFFNVYISKRVSQTSADAAALAAAKEAREVYEEEYTSMIKTELEGLRDLFDDEKAAGEEEEGEEGDPPPEEDSLLDSIIDEVNKSYKEATMPPNLRDWLEDPEVKVDPVEALKYFYDEDELSTVACSSVSNNMDRIRKAAEEYAKKNGADKNVMVKFDKKKFRIIVESEKKGTYVTAEDSLFDGIKADASATIKRPKKIDISCGGWWH</sequence>
<dbReference type="RefSeq" id="WP_236338951.1">
    <property type="nucleotide sequence ID" value="NZ_JAKIJS010000005.1"/>
</dbReference>
<organism evidence="4 5">
    <name type="scientific">Pseudalkalibacillus berkeleyi</name>
    <dbReference type="NCBI Taxonomy" id="1069813"/>
    <lineage>
        <taxon>Bacteria</taxon>
        <taxon>Bacillati</taxon>
        <taxon>Bacillota</taxon>
        <taxon>Bacilli</taxon>
        <taxon>Bacillales</taxon>
        <taxon>Fictibacillaceae</taxon>
        <taxon>Pseudalkalibacillus</taxon>
    </lineage>
</organism>
<dbReference type="EMBL" id="JAKIJS010000005">
    <property type="protein sequence ID" value="MCF6139559.1"/>
    <property type="molecule type" value="Genomic_DNA"/>
</dbReference>
<evidence type="ECO:0000313" key="4">
    <source>
        <dbReference type="EMBL" id="MCF6139559.1"/>
    </source>
</evidence>
<keyword evidence="2" id="KW-0472">Membrane</keyword>
<dbReference type="Proteomes" id="UP001649381">
    <property type="component" value="Unassembled WGS sequence"/>
</dbReference>
<dbReference type="Pfam" id="PF13400">
    <property type="entry name" value="Tad"/>
    <property type="match status" value="1"/>
</dbReference>
<dbReference type="InterPro" id="IPR028087">
    <property type="entry name" value="Tad_N"/>
</dbReference>
<feature type="domain" description="Putative Flp pilus-assembly TadG-like N-terminal" evidence="3">
    <location>
        <begin position="11"/>
        <end position="57"/>
    </location>
</feature>
<gene>
    <name evidence="4" type="ORF">L2716_17725</name>
</gene>
<name>A0ABS9H6H6_9BACL</name>
<proteinExistence type="predicted"/>
<feature type="region of interest" description="Disordered" evidence="1">
    <location>
        <begin position="87"/>
        <end position="106"/>
    </location>
</feature>
<keyword evidence="5" id="KW-1185">Reference proteome</keyword>
<dbReference type="CDD" id="cd06463">
    <property type="entry name" value="p23_like"/>
    <property type="match status" value="1"/>
</dbReference>
<reference evidence="4 5" key="1">
    <citation type="submission" date="2022-01" db="EMBL/GenBank/DDBJ databases">
        <title>Alkalihalobacillus sp. EGI L200015, a novel bacterium isolated from a salt lake sediment.</title>
        <authorList>
            <person name="Gao L."/>
            <person name="Fang B.-Z."/>
            <person name="Li W.-J."/>
        </authorList>
    </citation>
    <scope>NUCLEOTIDE SEQUENCE [LARGE SCALE GENOMIC DNA]</scope>
    <source>
        <strain evidence="4 5">KCTC 12718</strain>
    </source>
</reference>
<evidence type="ECO:0000313" key="5">
    <source>
        <dbReference type="Proteomes" id="UP001649381"/>
    </source>
</evidence>
<feature type="transmembrane region" description="Helical" evidence="2">
    <location>
        <begin position="12"/>
        <end position="32"/>
    </location>
</feature>